<feature type="transmembrane region" description="Helical" evidence="1">
    <location>
        <begin position="68"/>
        <end position="85"/>
    </location>
</feature>
<comment type="caution">
    <text evidence="3">The sequence shown here is derived from an EMBL/GenBank/DDBJ whole genome shotgun (WGS) entry which is preliminary data.</text>
</comment>
<feature type="transmembrane region" description="Helical" evidence="1">
    <location>
        <begin position="188"/>
        <end position="206"/>
    </location>
</feature>
<gene>
    <name evidence="3" type="ORF">F2Y87_17705</name>
</gene>
<dbReference type="Proteomes" id="UP000482653">
    <property type="component" value="Unassembled WGS sequence"/>
</dbReference>
<sequence>MKNMYLLGVLLLLLCSCSSADKVLSEKAEKTISMLENLQKENRISDVTFQEARENVIQYDYKSFFGKYWFGAVFIAYVIITLVATNVESEENLDRAKPLSKWKVYLVWLYSGLWGGHIFFLWNKHNNTLASVWKWFSFIMVLLVFIFNYTAIMYFYDTPSLFSFYMPTWSWSMPNSYFLNYSFEIARYLFFMNVLGGLIFIPYWTYVYNARYFRQHHENDKILSGKSVQADRFYHRLSAHIKSLSQELEDINKYVKEDYIIEDPDKDRSLWGGVKRFFKSIATLGNSSKLEKEMDRLRLLGSCCDDLGRDISETEMYNDELYDYLQKSRVAAYRNLYLSKELIGIIKTKISSEQQKLLVDEFKLIEVPDNMTAGVDFRASDIQFNGDNFLSSVGMDMDSTLQNLGNRLEKEGNLSKGDFIAAGVEAGLSIAINGIANIIDLYSQTKEARREVQQQINEALEYIKKAIPAIQNYQAALLRQSEVLVALTQCNKAFVCAYEPLRKQIFGEPTFWKYLTGIKKNQELFKTTDFRKDLQHLILVSSEYNKVNQSKV</sequence>
<keyword evidence="1" id="KW-1133">Transmembrane helix</keyword>
<evidence type="ECO:0000256" key="1">
    <source>
        <dbReference type="SAM" id="Phobius"/>
    </source>
</evidence>
<feature type="signal peptide" evidence="2">
    <location>
        <begin position="1"/>
        <end position="20"/>
    </location>
</feature>
<dbReference type="RefSeq" id="WP_149947535.1">
    <property type="nucleotide sequence ID" value="NZ_JBBNMF010000042.1"/>
</dbReference>
<evidence type="ECO:0000313" key="4">
    <source>
        <dbReference type="Proteomes" id="UP000482653"/>
    </source>
</evidence>
<keyword evidence="1" id="KW-0812">Transmembrane</keyword>
<keyword evidence="1" id="KW-0472">Membrane</keyword>
<reference evidence="3 4" key="1">
    <citation type="journal article" date="2019" name="Nat. Med.">
        <title>A library of human gut bacterial isolates paired with longitudinal multiomics data enables mechanistic microbiome research.</title>
        <authorList>
            <person name="Poyet M."/>
            <person name="Groussin M."/>
            <person name="Gibbons S.M."/>
            <person name="Avila-Pacheco J."/>
            <person name="Jiang X."/>
            <person name="Kearney S.M."/>
            <person name="Perrotta A.R."/>
            <person name="Berdy B."/>
            <person name="Zhao S."/>
            <person name="Lieberman T.D."/>
            <person name="Swanson P.K."/>
            <person name="Smith M."/>
            <person name="Roesemann S."/>
            <person name="Alexander J.E."/>
            <person name="Rich S.A."/>
            <person name="Livny J."/>
            <person name="Vlamakis H."/>
            <person name="Clish C."/>
            <person name="Bullock K."/>
            <person name="Deik A."/>
            <person name="Scott J."/>
            <person name="Pierce K.A."/>
            <person name="Xavier R.J."/>
            <person name="Alm E.J."/>
        </authorList>
    </citation>
    <scope>NUCLEOTIDE SEQUENCE [LARGE SCALE GENOMIC DNA]</scope>
    <source>
        <strain evidence="3 4">BIOML-A8</strain>
    </source>
</reference>
<evidence type="ECO:0000313" key="3">
    <source>
        <dbReference type="EMBL" id="KAA5417047.1"/>
    </source>
</evidence>
<evidence type="ECO:0000256" key="2">
    <source>
        <dbReference type="SAM" id="SignalP"/>
    </source>
</evidence>
<dbReference type="EMBL" id="VVYX01000021">
    <property type="protein sequence ID" value="KAA5417047.1"/>
    <property type="molecule type" value="Genomic_DNA"/>
</dbReference>
<keyword evidence="2" id="KW-0732">Signal</keyword>
<feature type="transmembrane region" description="Helical" evidence="1">
    <location>
        <begin position="105"/>
        <end position="123"/>
    </location>
</feature>
<accession>A0A6L3JXY4</accession>
<protein>
    <submittedName>
        <fullName evidence="3">Uncharacterized protein</fullName>
    </submittedName>
</protein>
<name>A0A6L3JXY4_9BACE</name>
<organism evidence="3 4">
    <name type="scientific">Bacteroides cellulosilyticus</name>
    <dbReference type="NCBI Taxonomy" id="246787"/>
    <lineage>
        <taxon>Bacteria</taxon>
        <taxon>Pseudomonadati</taxon>
        <taxon>Bacteroidota</taxon>
        <taxon>Bacteroidia</taxon>
        <taxon>Bacteroidales</taxon>
        <taxon>Bacteroidaceae</taxon>
        <taxon>Bacteroides</taxon>
    </lineage>
</organism>
<dbReference type="AlphaFoldDB" id="A0A6L3JXY4"/>
<feature type="transmembrane region" description="Helical" evidence="1">
    <location>
        <begin position="135"/>
        <end position="156"/>
    </location>
</feature>
<feature type="chain" id="PRO_5026717841" evidence="2">
    <location>
        <begin position="21"/>
        <end position="552"/>
    </location>
</feature>
<proteinExistence type="predicted"/>
<dbReference type="PROSITE" id="PS51257">
    <property type="entry name" value="PROKAR_LIPOPROTEIN"/>
    <property type="match status" value="1"/>
</dbReference>